<dbReference type="CDD" id="cd03064">
    <property type="entry name" value="TRX_Fd_NuoE"/>
    <property type="match status" value="1"/>
</dbReference>
<dbReference type="PANTHER" id="PTHR10371">
    <property type="entry name" value="NADH DEHYDROGENASE UBIQUINONE FLAVOPROTEIN 2, MITOCHONDRIAL"/>
    <property type="match status" value="1"/>
</dbReference>
<name>A0A162NZ53_9CRUS</name>
<evidence type="ECO:0000313" key="2">
    <source>
        <dbReference type="Proteomes" id="UP000076858"/>
    </source>
</evidence>
<protein>
    <submittedName>
        <fullName evidence="1">Putative NADH:ubiquinone oxidoreductase NDUFV2/24 kDa subunit</fullName>
    </submittedName>
</protein>
<accession>A0A162NZ53</accession>
<dbReference type="InterPro" id="IPR036249">
    <property type="entry name" value="Thioredoxin-like_sf"/>
</dbReference>
<dbReference type="InterPro" id="IPR042128">
    <property type="entry name" value="NuoE_dom"/>
</dbReference>
<keyword evidence="2" id="KW-1185">Reference proteome</keyword>
<dbReference type="Pfam" id="PF01257">
    <property type="entry name" value="2Fe-2S_thioredx"/>
    <property type="match status" value="1"/>
</dbReference>
<proteinExistence type="predicted"/>
<dbReference type="EMBL" id="LRGB01000512">
    <property type="protein sequence ID" value="KZS18392.1"/>
    <property type="molecule type" value="Genomic_DNA"/>
</dbReference>
<dbReference type="Proteomes" id="UP000076858">
    <property type="component" value="Unassembled WGS sequence"/>
</dbReference>
<evidence type="ECO:0000313" key="1">
    <source>
        <dbReference type="EMBL" id="KZS18392.1"/>
    </source>
</evidence>
<dbReference type="SUPFAM" id="SSF52833">
    <property type="entry name" value="Thioredoxin-like"/>
    <property type="match status" value="1"/>
</dbReference>
<keyword evidence="1" id="KW-0830">Ubiquinone</keyword>
<dbReference type="Gene3D" id="3.40.30.10">
    <property type="entry name" value="Glutaredoxin"/>
    <property type="match status" value="1"/>
</dbReference>
<dbReference type="PANTHER" id="PTHR10371:SF3">
    <property type="entry name" value="NADH DEHYDROGENASE [UBIQUINONE] FLAVOPROTEIN 2, MITOCHONDRIAL"/>
    <property type="match status" value="1"/>
</dbReference>
<gene>
    <name evidence="1" type="ORF">APZ42_014900</name>
</gene>
<sequence>MGSETYMSSLIKKLNVNNDETTSDGQFSLFRVSCLEACENAPLNQIDDNYYVNFLFVIGSI</sequence>
<comment type="caution">
    <text evidence="1">The sequence shown here is derived from an EMBL/GenBank/DDBJ whole genome shotgun (WGS) entry which is preliminary data.</text>
</comment>
<organism evidence="1 2">
    <name type="scientific">Daphnia magna</name>
    <dbReference type="NCBI Taxonomy" id="35525"/>
    <lineage>
        <taxon>Eukaryota</taxon>
        <taxon>Metazoa</taxon>
        <taxon>Ecdysozoa</taxon>
        <taxon>Arthropoda</taxon>
        <taxon>Crustacea</taxon>
        <taxon>Branchiopoda</taxon>
        <taxon>Diplostraca</taxon>
        <taxon>Cladocera</taxon>
        <taxon>Anomopoda</taxon>
        <taxon>Daphniidae</taxon>
        <taxon>Daphnia</taxon>
    </lineage>
</organism>
<reference evidence="1 2" key="1">
    <citation type="submission" date="2016-03" db="EMBL/GenBank/DDBJ databases">
        <title>EvidentialGene: Evidence-directed Construction of Genes on Genomes.</title>
        <authorList>
            <person name="Gilbert D.G."/>
            <person name="Choi J.-H."/>
            <person name="Mockaitis K."/>
            <person name="Colbourne J."/>
            <person name="Pfrender M."/>
        </authorList>
    </citation>
    <scope>NUCLEOTIDE SEQUENCE [LARGE SCALE GENOMIC DNA]</scope>
    <source>
        <strain evidence="1 2">Xinb3</strain>
        <tissue evidence="1">Complete organism</tissue>
    </source>
</reference>
<dbReference type="AlphaFoldDB" id="A0A162NZ53"/>
<dbReference type="STRING" id="35525.A0A162NZ53"/>
<dbReference type="GO" id="GO:0003954">
    <property type="term" value="F:NADH dehydrogenase activity"/>
    <property type="evidence" value="ECO:0007669"/>
    <property type="project" value="TreeGrafter"/>
</dbReference>